<dbReference type="InterPro" id="IPR019533">
    <property type="entry name" value="Peptidase_S26"/>
</dbReference>
<evidence type="ECO:0000313" key="3">
    <source>
        <dbReference type="Proteomes" id="UP000578688"/>
    </source>
</evidence>
<organism evidence="2 3">
    <name type="scientific">Phytopseudomonas flavescens</name>
    <dbReference type="NCBI Taxonomy" id="29435"/>
    <lineage>
        <taxon>Bacteria</taxon>
        <taxon>Pseudomonadati</taxon>
        <taxon>Pseudomonadota</taxon>
        <taxon>Gammaproteobacteria</taxon>
        <taxon>Pseudomonadales</taxon>
        <taxon>Pseudomonadaceae</taxon>
        <taxon>Phytopseudomonas</taxon>
    </lineage>
</organism>
<evidence type="ECO:0000259" key="1">
    <source>
        <dbReference type="Pfam" id="PF10502"/>
    </source>
</evidence>
<dbReference type="GO" id="GO:0006465">
    <property type="term" value="P:signal peptide processing"/>
    <property type="evidence" value="ECO:0007669"/>
    <property type="project" value="InterPro"/>
</dbReference>
<accession>A0A7Y9XKM1</accession>
<evidence type="ECO:0000313" key="2">
    <source>
        <dbReference type="EMBL" id="NYH73108.1"/>
    </source>
</evidence>
<feature type="domain" description="Peptidase S26" evidence="1">
    <location>
        <begin position="8"/>
        <end position="163"/>
    </location>
</feature>
<dbReference type="EMBL" id="JACBYV010000001">
    <property type="protein sequence ID" value="NYH73108.1"/>
    <property type="molecule type" value="Genomic_DNA"/>
</dbReference>
<proteinExistence type="predicted"/>
<sequence length="172" mass="19104">MTRRAIALLLLSGTAFIALCYASLDRPHPMLVYNASTSVPKGWYRINAASLFKPGDWVLVRLPANASTLAMQRGYLPTTVPLLKPVTAVAPQRVCVEQRNVIVDGKVVARQLRHDRLGRPLPAWHACRRLSDDELLLLSTSNAESFDSRYFGPVRINAVIGRALPLRLPTHQ</sequence>
<gene>
    <name evidence="2" type="ORF">FHR27_001718</name>
</gene>
<comment type="caution">
    <text evidence="2">The sequence shown here is derived from an EMBL/GenBank/DDBJ whole genome shotgun (WGS) entry which is preliminary data.</text>
</comment>
<dbReference type="Pfam" id="PF10502">
    <property type="entry name" value="Peptidase_S26"/>
    <property type="match status" value="1"/>
</dbReference>
<dbReference type="GO" id="GO:0004252">
    <property type="term" value="F:serine-type endopeptidase activity"/>
    <property type="evidence" value="ECO:0007669"/>
    <property type="project" value="InterPro"/>
</dbReference>
<reference evidence="2 3" key="1">
    <citation type="submission" date="2020-07" db="EMBL/GenBank/DDBJ databases">
        <title>Genomic analyses of the natural microbiome of Caenorhabditis elegans.</title>
        <authorList>
            <person name="Samuel B."/>
        </authorList>
    </citation>
    <scope>NUCLEOTIDE SEQUENCE [LARGE SCALE GENOMIC DNA]</scope>
    <source>
        <strain evidence="2 3">BIGb0408</strain>
    </source>
</reference>
<dbReference type="SUPFAM" id="SSF51306">
    <property type="entry name" value="LexA/Signal peptidase"/>
    <property type="match status" value="1"/>
</dbReference>
<dbReference type="Proteomes" id="UP000578688">
    <property type="component" value="Unassembled WGS sequence"/>
</dbReference>
<dbReference type="AlphaFoldDB" id="A0A7Y9XKM1"/>
<dbReference type="RefSeq" id="WP_264650079.1">
    <property type="nucleotide sequence ID" value="NZ_JACBYV010000001.1"/>
</dbReference>
<keyword evidence="3" id="KW-1185">Reference proteome</keyword>
<name>A0A7Y9XKM1_9GAMM</name>
<dbReference type="InterPro" id="IPR036286">
    <property type="entry name" value="LexA/Signal_pep-like_sf"/>
</dbReference>
<protein>
    <submittedName>
        <fullName evidence="2">Conjugative transfer signal peptidase TraF</fullName>
    </submittedName>
</protein>
<dbReference type="Gene3D" id="2.10.109.10">
    <property type="entry name" value="Umud Fragment, subunit A"/>
    <property type="match status" value="1"/>
</dbReference>